<accession>A0A8C2UXA9</accession>
<dbReference type="AlphaFoldDB" id="A0A8C2UXA9"/>
<dbReference type="Pfam" id="PF04103">
    <property type="entry name" value="CD20"/>
    <property type="match status" value="1"/>
</dbReference>
<keyword evidence="5 7" id="KW-0472">Membrane</keyword>
<keyword evidence="3 7" id="KW-0812">Transmembrane</keyword>
<name>A0A8C2UXA9_CHILA</name>
<evidence type="ECO:0000256" key="5">
    <source>
        <dbReference type="ARBA" id="ARBA00023136"/>
    </source>
</evidence>
<organism evidence="8 9">
    <name type="scientific">Chinchilla lanigera</name>
    <name type="common">Long-tailed chinchilla</name>
    <name type="synonym">Chinchilla villidera</name>
    <dbReference type="NCBI Taxonomy" id="34839"/>
    <lineage>
        <taxon>Eukaryota</taxon>
        <taxon>Metazoa</taxon>
        <taxon>Chordata</taxon>
        <taxon>Craniata</taxon>
        <taxon>Vertebrata</taxon>
        <taxon>Euteleostomi</taxon>
        <taxon>Mammalia</taxon>
        <taxon>Eutheria</taxon>
        <taxon>Euarchontoglires</taxon>
        <taxon>Glires</taxon>
        <taxon>Rodentia</taxon>
        <taxon>Hystricomorpha</taxon>
        <taxon>Chinchillidae</taxon>
        <taxon>Chinchilla</taxon>
    </lineage>
</organism>
<evidence type="ECO:0000256" key="4">
    <source>
        <dbReference type="ARBA" id="ARBA00022989"/>
    </source>
</evidence>
<dbReference type="InterPro" id="IPR030417">
    <property type="entry name" value="MS4A"/>
</dbReference>
<feature type="compositionally biased region" description="Basic and acidic residues" evidence="6">
    <location>
        <begin position="216"/>
        <end position="229"/>
    </location>
</feature>
<evidence type="ECO:0000256" key="6">
    <source>
        <dbReference type="SAM" id="MobiDB-lite"/>
    </source>
</evidence>
<dbReference type="OrthoDB" id="10071849at2759"/>
<dbReference type="PANTHER" id="PTHR23320">
    <property type="entry name" value="MEMBRANE-SPANNING 4-DOMAINS SUBFAMILY A MS4A -RELATED"/>
    <property type="match status" value="1"/>
</dbReference>
<keyword evidence="9" id="KW-1185">Reference proteome</keyword>
<protein>
    <submittedName>
        <fullName evidence="8">Membrane-spanning 4-domains subfamily A member 4A-like</fullName>
    </submittedName>
</protein>
<gene>
    <name evidence="8" type="primary">LOC102019830</name>
</gene>
<comment type="subcellular location">
    <subcellularLocation>
        <location evidence="1">Membrane</location>
        <topology evidence="1">Multi-pass membrane protein</topology>
    </subcellularLocation>
</comment>
<feature type="transmembrane region" description="Helical" evidence="7">
    <location>
        <begin position="109"/>
        <end position="132"/>
    </location>
</feature>
<reference evidence="8" key="1">
    <citation type="submission" date="2025-08" db="UniProtKB">
        <authorList>
            <consortium name="Ensembl"/>
        </authorList>
    </citation>
    <scope>IDENTIFICATION</scope>
</reference>
<dbReference type="GO" id="GO:0005794">
    <property type="term" value="C:Golgi apparatus"/>
    <property type="evidence" value="ECO:0007669"/>
    <property type="project" value="TreeGrafter"/>
</dbReference>
<dbReference type="RefSeq" id="XP_005408137.1">
    <property type="nucleotide sequence ID" value="XM_005408080.2"/>
</dbReference>
<dbReference type="Proteomes" id="UP000694398">
    <property type="component" value="Unassembled WGS sequence"/>
</dbReference>
<dbReference type="GO" id="GO:0005886">
    <property type="term" value="C:plasma membrane"/>
    <property type="evidence" value="ECO:0007669"/>
    <property type="project" value="TreeGrafter"/>
</dbReference>
<feature type="transmembrane region" description="Helical" evidence="7">
    <location>
        <begin position="72"/>
        <end position="97"/>
    </location>
</feature>
<dbReference type="OMA" id="IMPSNPH"/>
<sequence length="229" mass="24151">MERTTVEVGPAAPQLGKPAALQSYLWDEMKEKFLKGQPKVLGVMQVMTGLMILSIGIIMMSSTLPGYGRHPLSVYIGYSVWGSVMFIISGSFSIAAARRTTKGLVRASLGLNSTSSVFSGTGMIITMISLGISSPYPFNCYYNSSESCPMTIAILIGLDAVILLLSMLEFCVAVSVSSFGCKAICCYVGGVVLVLPSNPQTTEAACPAPLGGDSTAPKDPEKTVDENVP</sequence>
<evidence type="ECO:0000256" key="1">
    <source>
        <dbReference type="ARBA" id="ARBA00004141"/>
    </source>
</evidence>
<keyword evidence="4 7" id="KW-1133">Transmembrane helix</keyword>
<dbReference type="GeneTree" id="ENSGT00940000155376"/>
<proteinExistence type="inferred from homology"/>
<dbReference type="Ensembl" id="ENSCLAT00000006938.1">
    <property type="protein sequence ID" value="ENSCLAP00000006826.1"/>
    <property type="gene ID" value="ENSCLAG00000004807.1"/>
</dbReference>
<reference evidence="8" key="2">
    <citation type="submission" date="2025-09" db="UniProtKB">
        <authorList>
            <consortium name="Ensembl"/>
        </authorList>
    </citation>
    <scope>IDENTIFICATION</scope>
</reference>
<dbReference type="PANTHER" id="PTHR23320:SF128">
    <property type="entry name" value="MEMBRANE-SPANNING 4-DOMAINS SUBFAMILY A MEMBER 4A"/>
    <property type="match status" value="1"/>
</dbReference>
<evidence type="ECO:0000256" key="7">
    <source>
        <dbReference type="SAM" id="Phobius"/>
    </source>
</evidence>
<dbReference type="GeneID" id="102019830"/>
<feature type="region of interest" description="Disordered" evidence="6">
    <location>
        <begin position="206"/>
        <end position="229"/>
    </location>
</feature>
<evidence type="ECO:0000313" key="8">
    <source>
        <dbReference type="Ensembl" id="ENSCLAP00000006826.1"/>
    </source>
</evidence>
<dbReference type="InterPro" id="IPR007237">
    <property type="entry name" value="CD20-like"/>
</dbReference>
<feature type="transmembrane region" description="Helical" evidence="7">
    <location>
        <begin position="152"/>
        <end position="174"/>
    </location>
</feature>
<evidence type="ECO:0000256" key="2">
    <source>
        <dbReference type="ARBA" id="ARBA00009565"/>
    </source>
</evidence>
<comment type="similarity">
    <text evidence="2">Belongs to the MS4A family.</text>
</comment>
<evidence type="ECO:0000313" key="9">
    <source>
        <dbReference type="Proteomes" id="UP000694398"/>
    </source>
</evidence>
<feature type="transmembrane region" description="Helical" evidence="7">
    <location>
        <begin position="40"/>
        <end position="60"/>
    </location>
</feature>
<evidence type="ECO:0000256" key="3">
    <source>
        <dbReference type="ARBA" id="ARBA00022692"/>
    </source>
</evidence>